<dbReference type="InterPro" id="IPR011992">
    <property type="entry name" value="EF-hand-dom_pair"/>
</dbReference>
<reference evidence="6 7" key="1">
    <citation type="journal article" date="2020" name="Nature">
        <title>Six reference-quality genomes reveal evolution of bat adaptations.</title>
        <authorList>
            <person name="Jebb D."/>
            <person name="Huang Z."/>
            <person name="Pippel M."/>
            <person name="Hughes G.M."/>
            <person name="Lavrichenko K."/>
            <person name="Devanna P."/>
            <person name="Winkler S."/>
            <person name="Jermiin L.S."/>
            <person name="Skirmuntt E.C."/>
            <person name="Katzourakis A."/>
            <person name="Burkitt-Gray L."/>
            <person name="Ray D.A."/>
            <person name="Sullivan K.A.M."/>
            <person name="Roscito J.G."/>
            <person name="Kirilenko B.M."/>
            <person name="Davalos L.M."/>
            <person name="Corthals A.P."/>
            <person name="Power M.L."/>
            <person name="Jones G."/>
            <person name="Ransome R.D."/>
            <person name="Dechmann D.K.N."/>
            <person name="Locatelli A.G."/>
            <person name="Puechmaille S.J."/>
            <person name="Fedrigo O."/>
            <person name="Jarvis E.D."/>
            <person name="Hiller M."/>
            <person name="Vernes S.C."/>
            <person name="Myers E.W."/>
            <person name="Teeling E.C."/>
        </authorList>
    </citation>
    <scope>NUCLEOTIDE SEQUENCE [LARGE SCALE GENOMIC DNA]</scope>
    <source>
        <strain evidence="6">MMyoMyo1</strain>
        <tissue evidence="6">Flight muscle</tissue>
    </source>
</reference>
<keyword evidence="1" id="KW-0597">Phosphoprotein</keyword>
<organism evidence="6 7">
    <name type="scientific">Myotis myotis</name>
    <name type="common">Greater mouse-eared bat</name>
    <name type="synonym">Vespertilio myotis</name>
    <dbReference type="NCBI Taxonomy" id="51298"/>
    <lineage>
        <taxon>Eukaryota</taxon>
        <taxon>Metazoa</taxon>
        <taxon>Chordata</taxon>
        <taxon>Craniata</taxon>
        <taxon>Vertebrata</taxon>
        <taxon>Euteleostomi</taxon>
        <taxon>Mammalia</taxon>
        <taxon>Eutheria</taxon>
        <taxon>Laurasiatheria</taxon>
        <taxon>Chiroptera</taxon>
        <taxon>Yangochiroptera</taxon>
        <taxon>Vespertilionidae</taxon>
        <taxon>Myotis</taxon>
    </lineage>
</organism>
<dbReference type="FunFam" id="1.10.238.10:FF:000243">
    <property type="entry name" value="EF-hand calcium binding domain 6"/>
    <property type="match status" value="1"/>
</dbReference>
<evidence type="ECO:0000256" key="2">
    <source>
        <dbReference type="ARBA" id="ARBA00022737"/>
    </source>
</evidence>
<dbReference type="InterPro" id="IPR002048">
    <property type="entry name" value="EF_hand_dom"/>
</dbReference>
<feature type="domain" description="EF-hand" evidence="5">
    <location>
        <begin position="28"/>
        <end position="63"/>
    </location>
</feature>
<feature type="compositionally biased region" description="Polar residues" evidence="4">
    <location>
        <begin position="141"/>
        <end position="161"/>
    </location>
</feature>
<accession>A0A7J7Z222</accession>
<dbReference type="FunFam" id="1.10.238.10:FF:000285">
    <property type="entry name" value="EF-hand calcium-binding domain-containing protein 6"/>
    <property type="match status" value="1"/>
</dbReference>
<dbReference type="GO" id="GO:0005654">
    <property type="term" value="C:nucleoplasm"/>
    <property type="evidence" value="ECO:0007669"/>
    <property type="project" value="TreeGrafter"/>
</dbReference>
<dbReference type="AlphaFoldDB" id="A0A7J7Z222"/>
<evidence type="ECO:0000313" key="7">
    <source>
        <dbReference type="Proteomes" id="UP000527355"/>
    </source>
</evidence>
<dbReference type="EMBL" id="JABWUV010000003">
    <property type="protein sequence ID" value="KAF6368252.1"/>
    <property type="molecule type" value="Genomic_DNA"/>
</dbReference>
<evidence type="ECO:0000256" key="1">
    <source>
        <dbReference type="ARBA" id="ARBA00022553"/>
    </source>
</evidence>
<keyword evidence="3" id="KW-0106">Calcium</keyword>
<dbReference type="Proteomes" id="UP000527355">
    <property type="component" value="Unassembled WGS sequence"/>
</dbReference>
<evidence type="ECO:0000256" key="3">
    <source>
        <dbReference type="ARBA" id="ARBA00022837"/>
    </source>
</evidence>
<gene>
    <name evidence="6" type="ORF">mMyoMyo1_004307</name>
</gene>
<dbReference type="VEuPathDB" id="HostDB:GeneID_118650377"/>
<dbReference type="PANTHER" id="PTHR20875:SF2">
    <property type="entry name" value="EF-HAND CALCIUM-BINDING DOMAIN-CONTAINING PROTEIN 6"/>
    <property type="match status" value="1"/>
</dbReference>
<proteinExistence type="predicted"/>
<dbReference type="InterPro" id="IPR015070">
    <property type="entry name" value="EF_hand_DJBP"/>
</dbReference>
<dbReference type="InterPro" id="IPR052603">
    <property type="entry name" value="EFCB6"/>
</dbReference>
<protein>
    <submittedName>
        <fullName evidence="6">EF-hand calcium binding domain 6</fullName>
    </submittedName>
</protein>
<dbReference type="SUPFAM" id="SSF47473">
    <property type="entry name" value="EF-hand"/>
    <property type="match status" value="2"/>
</dbReference>
<sequence>MPKGPPPRSPKEVANREILARLHRAVEARYQAIAQEFQNFDTAKAGTVSREEFRAVCTRHVQVLTDEQFDRLWKEMPVTAKGRLRYLDFLSRFSSEKTATPPSSGNSAKAHRRGDVPATSEGGRAVGSPPTQDSPKAGTKLRSQQCTASSSGSVLGTPQLQNCEPTESRLRRRVQGCWRELLRECKERDTHRQGDIPAADFLDLAEKFKLDLSKEESQQLTVKYDLKDNGRFAYCDFLQSCVLRLRAKETSLMQRMKIQNADKMKEAGTETSSFYSALLRIQPKIMHCWRAMRRSFKSYDEAGTGFVGVTDFRKVLRQYSINLSEEEFFHILEYYDKTLSSRLSYNDFLRAFLQ</sequence>
<dbReference type="Gene3D" id="1.10.238.10">
    <property type="entry name" value="EF-hand"/>
    <property type="match status" value="3"/>
</dbReference>
<dbReference type="FunFam" id="1.10.238.10:FF:000179">
    <property type="entry name" value="EF-hand calcium-binding domain-containing protein 6"/>
    <property type="match status" value="1"/>
</dbReference>
<keyword evidence="7" id="KW-1185">Reference proteome</keyword>
<comment type="caution">
    <text evidence="6">The sequence shown here is derived from an EMBL/GenBank/DDBJ whole genome shotgun (WGS) entry which is preliminary data.</text>
</comment>
<dbReference type="PROSITE" id="PS50222">
    <property type="entry name" value="EF_HAND_2"/>
    <property type="match status" value="1"/>
</dbReference>
<dbReference type="Pfam" id="PF13499">
    <property type="entry name" value="EF-hand_7"/>
    <property type="match status" value="1"/>
</dbReference>
<feature type="compositionally biased region" description="Polar residues" evidence="4">
    <location>
        <begin position="95"/>
        <end position="107"/>
    </location>
</feature>
<name>A0A7J7Z222_MYOMY</name>
<feature type="region of interest" description="Disordered" evidence="4">
    <location>
        <begin position="95"/>
        <end position="161"/>
    </location>
</feature>
<evidence type="ECO:0000259" key="5">
    <source>
        <dbReference type="PROSITE" id="PS50222"/>
    </source>
</evidence>
<dbReference type="Pfam" id="PF08976">
    <property type="entry name" value="EF-hand_11"/>
    <property type="match status" value="1"/>
</dbReference>
<evidence type="ECO:0000256" key="4">
    <source>
        <dbReference type="SAM" id="MobiDB-lite"/>
    </source>
</evidence>
<dbReference type="GO" id="GO:0005509">
    <property type="term" value="F:calcium ion binding"/>
    <property type="evidence" value="ECO:0007669"/>
    <property type="project" value="InterPro"/>
</dbReference>
<keyword evidence="2" id="KW-0677">Repeat</keyword>
<evidence type="ECO:0000313" key="6">
    <source>
        <dbReference type="EMBL" id="KAF6368252.1"/>
    </source>
</evidence>
<dbReference type="PANTHER" id="PTHR20875">
    <property type="entry name" value="EF-HAND CALCIUM-BINDING DOMAIN-CONTAINING PROTEIN 6-RELATED"/>
    <property type="match status" value="1"/>
</dbReference>